<name>A0A2H3K9B6_WOLCO</name>
<proteinExistence type="predicted"/>
<dbReference type="AlphaFoldDB" id="A0A2H3K9B6"/>
<gene>
    <name evidence="2" type="ORF">WOLCODRAFT_19310</name>
</gene>
<evidence type="ECO:0000313" key="2">
    <source>
        <dbReference type="EMBL" id="PCH45017.1"/>
    </source>
</evidence>
<accession>A0A2H3K9B6</accession>
<feature type="region of interest" description="Disordered" evidence="1">
    <location>
        <begin position="57"/>
        <end position="79"/>
    </location>
</feature>
<evidence type="ECO:0000256" key="1">
    <source>
        <dbReference type="SAM" id="MobiDB-lite"/>
    </source>
</evidence>
<reference evidence="2 3" key="1">
    <citation type="journal article" date="2012" name="Science">
        <title>The Paleozoic origin of enzymatic lignin decomposition reconstructed from 31 fungal genomes.</title>
        <authorList>
            <person name="Floudas D."/>
            <person name="Binder M."/>
            <person name="Riley R."/>
            <person name="Barry K."/>
            <person name="Blanchette R.A."/>
            <person name="Henrissat B."/>
            <person name="Martinez A.T."/>
            <person name="Otillar R."/>
            <person name="Spatafora J.W."/>
            <person name="Yadav J.S."/>
            <person name="Aerts A."/>
            <person name="Benoit I."/>
            <person name="Boyd A."/>
            <person name="Carlson A."/>
            <person name="Copeland A."/>
            <person name="Coutinho P.M."/>
            <person name="de Vries R.P."/>
            <person name="Ferreira P."/>
            <person name="Findley K."/>
            <person name="Foster B."/>
            <person name="Gaskell J."/>
            <person name="Glotzer D."/>
            <person name="Gorecki P."/>
            <person name="Heitman J."/>
            <person name="Hesse C."/>
            <person name="Hori C."/>
            <person name="Igarashi K."/>
            <person name="Jurgens J.A."/>
            <person name="Kallen N."/>
            <person name="Kersten P."/>
            <person name="Kohler A."/>
            <person name="Kuees U."/>
            <person name="Kumar T.K.A."/>
            <person name="Kuo A."/>
            <person name="LaButti K."/>
            <person name="Larrondo L.F."/>
            <person name="Lindquist E."/>
            <person name="Ling A."/>
            <person name="Lombard V."/>
            <person name="Lucas S."/>
            <person name="Lundell T."/>
            <person name="Martin R."/>
            <person name="McLaughlin D.J."/>
            <person name="Morgenstern I."/>
            <person name="Morin E."/>
            <person name="Murat C."/>
            <person name="Nagy L.G."/>
            <person name="Nolan M."/>
            <person name="Ohm R.A."/>
            <person name="Patyshakuliyeva A."/>
            <person name="Rokas A."/>
            <person name="Ruiz-Duenas F.J."/>
            <person name="Sabat G."/>
            <person name="Salamov A."/>
            <person name="Samejima M."/>
            <person name="Schmutz J."/>
            <person name="Slot J.C."/>
            <person name="St John F."/>
            <person name="Stenlid J."/>
            <person name="Sun H."/>
            <person name="Sun S."/>
            <person name="Syed K."/>
            <person name="Tsang A."/>
            <person name="Wiebenga A."/>
            <person name="Young D."/>
            <person name="Pisabarro A."/>
            <person name="Eastwood D.C."/>
            <person name="Martin F."/>
            <person name="Cullen D."/>
            <person name="Grigoriev I.V."/>
            <person name="Hibbett D.S."/>
        </authorList>
    </citation>
    <scope>NUCLEOTIDE SEQUENCE [LARGE SCALE GENOMIC DNA]</scope>
    <source>
        <strain evidence="2 3">MD-104</strain>
    </source>
</reference>
<organism evidence="2 3">
    <name type="scientific">Wolfiporia cocos (strain MD-104)</name>
    <name type="common">Brown rot fungus</name>
    <dbReference type="NCBI Taxonomy" id="742152"/>
    <lineage>
        <taxon>Eukaryota</taxon>
        <taxon>Fungi</taxon>
        <taxon>Dikarya</taxon>
        <taxon>Basidiomycota</taxon>
        <taxon>Agaricomycotina</taxon>
        <taxon>Agaricomycetes</taxon>
        <taxon>Polyporales</taxon>
        <taxon>Phaeolaceae</taxon>
        <taxon>Wolfiporia</taxon>
    </lineage>
</organism>
<sequence>MSASIRATTSSGAPRLILTATWSVVRFSGTPYVISMGWKGPIALGYTAPRYPGIGEGARDPLGAKGSSTSASSSKMLTGERDSRAGLAAGAAVAAADVDAWA</sequence>
<protein>
    <submittedName>
        <fullName evidence="2">Uncharacterized protein</fullName>
    </submittedName>
</protein>
<evidence type="ECO:0000313" key="3">
    <source>
        <dbReference type="Proteomes" id="UP000218811"/>
    </source>
</evidence>
<feature type="compositionally biased region" description="Low complexity" evidence="1">
    <location>
        <begin position="63"/>
        <end position="77"/>
    </location>
</feature>
<dbReference type="EMBL" id="KB468168">
    <property type="protein sequence ID" value="PCH45017.1"/>
    <property type="molecule type" value="Genomic_DNA"/>
</dbReference>
<keyword evidence="3" id="KW-1185">Reference proteome</keyword>
<dbReference type="Proteomes" id="UP000218811">
    <property type="component" value="Unassembled WGS sequence"/>
</dbReference>